<comment type="caution">
    <text evidence="3">The sequence shown here is derived from an EMBL/GenBank/DDBJ whole genome shotgun (WGS) entry which is preliminary data.</text>
</comment>
<organism evidence="3 4">
    <name type="scientific">Paradevosia shaoguanensis</name>
    <dbReference type="NCBI Taxonomy" id="1335043"/>
    <lineage>
        <taxon>Bacteria</taxon>
        <taxon>Pseudomonadati</taxon>
        <taxon>Pseudomonadota</taxon>
        <taxon>Alphaproteobacteria</taxon>
        <taxon>Hyphomicrobiales</taxon>
        <taxon>Devosiaceae</taxon>
        <taxon>Paradevosia</taxon>
    </lineage>
</organism>
<accession>A0AA41QSC2</accession>
<dbReference type="RefSeq" id="WP_281737332.1">
    <property type="nucleotide sequence ID" value="NZ_JAKETQ010000005.1"/>
</dbReference>
<dbReference type="PANTHER" id="PTHR43569">
    <property type="entry name" value="AMIDOHYDROLASE"/>
    <property type="match status" value="1"/>
</dbReference>
<keyword evidence="4" id="KW-1185">Reference proteome</keyword>
<dbReference type="Pfam" id="PF04909">
    <property type="entry name" value="Amidohydro_2"/>
    <property type="match status" value="1"/>
</dbReference>
<evidence type="ECO:0000313" key="3">
    <source>
        <dbReference type="EMBL" id="MCI0129452.1"/>
    </source>
</evidence>
<name>A0AA41QSC2_9HYPH</name>
<dbReference type="EMBL" id="JALAZD010000005">
    <property type="protein sequence ID" value="MCI0129452.1"/>
    <property type="molecule type" value="Genomic_DNA"/>
</dbReference>
<dbReference type="InterPro" id="IPR006680">
    <property type="entry name" value="Amidohydro-rel"/>
</dbReference>
<feature type="domain" description="Amidohydrolase-related" evidence="2">
    <location>
        <begin position="5"/>
        <end position="273"/>
    </location>
</feature>
<dbReference type="Proteomes" id="UP001156140">
    <property type="component" value="Unassembled WGS sequence"/>
</dbReference>
<evidence type="ECO:0000259" key="2">
    <source>
        <dbReference type="Pfam" id="PF04909"/>
    </source>
</evidence>
<comment type="similarity">
    <text evidence="1">Belongs to the metallo-dependent hydrolases superfamily.</text>
</comment>
<dbReference type="InterPro" id="IPR032466">
    <property type="entry name" value="Metal_Hydrolase"/>
</dbReference>
<gene>
    <name evidence="3" type="ORF">ML536_21665</name>
</gene>
<dbReference type="PANTHER" id="PTHR43569:SF2">
    <property type="entry name" value="AMIDOHYDROLASE-RELATED DOMAIN-CONTAINING PROTEIN"/>
    <property type="match status" value="1"/>
</dbReference>
<sequence>MRILDTHLHLVYQDRFSYPWLANAGPLNKQWDAESYFAEAEKLGIESAIHMEVDVAEKDIAAETAFVTQAHPRVIGAVASGRPEHEGFAEYLETLVRNPKVRGLRRILHEAPNELSQTELFAENLRRLAPYHLSFDLCLRADQLPIGADLADKAPDVHFVLDHCGVPKVAAMELEPWRHYIKELAKRPNINAKISGIVAYAKPDWTVDDLRPFAEHVIESFGWDRVVWGSDHPVCTLTANLTRWVEATNQILSGASETEKAKLLHRNAERIYRV</sequence>
<reference evidence="3" key="1">
    <citation type="submission" date="2022-03" db="EMBL/GenBank/DDBJ databases">
        <title>The complete genome sequence of a Methyloterrigena soli.</title>
        <authorList>
            <person name="Zi Z."/>
        </authorList>
    </citation>
    <scope>NUCLEOTIDE SEQUENCE</scope>
    <source>
        <strain evidence="3">M48</strain>
    </source>
</reference>
<evidence type="ECO:0000313" key="4">
    <source>
        <dbReference type="Proteomes" id="UP001156140"/>
    </source>
</evidence>
<dbReference type="InterPro" id="IPR052350">
    <property type="entry name" value="Metallo-dep_Lactonases"/>
</dbReference>
<protein>
    <submittedName>
        <fullName evidence="3">Amidohydrolase</fullName>
    </submittedName>
</protein>
<dbReference type="AlphaFoldDB" id="A0AA41QSC2"/>
<dbReference type="GO" id="GO:0016787">
    <property type="term" value="F:hydrolase activity"/>
    <property type="evidence" value="ECO:0007669"/>
    <property type="project" value="InterPro"/>
</dbReference>
<proteinExistence type="inferred from homology"/>
<dbReference type="Gene3D" id="3.20.20.140">
    <property type="entry name" value="Metal-dependent hydrolases"/>
    <property type="match status" value="1"/>
</dbReference>
<dbReference type="SUPFAM" id="SSF51556">
    <property type="entry name" value="Metallo-dependent hydrolases"/>
    <property type="match status" value="1"/>
</dbReference>
<evidence type="ECO:0000256" key="1">
    <source>
        <dbReference type="ARBA" id="ARBA00038310"/>
    </source>
</evidence>